<keyword evidence="2" id="KW-1133">Transmembrane helix</keyword>
<gene>
    <name evidence="3" type="ORF">ACFOWZ_36540</name>
</gene>
<organism evidence="3 4">
    <name type="scientific">Lentzea rhizosphaerae</name>
    <dbReference type="NCBI Taxonomy" id="2041025"/>
    <lineage>
        <taxon>Bacteria</taxon>
        <taxon>Bacillati</taxon>
        <taxon>Actinomycetota</taxon>
        <taxon>Actinomycetes</taxon>
        <taxon>Pseudonocardiales</taxon>
        <taxon>Pseudonocardiaceae</taxon>
        <taxon>Lentzea</taxon>
    </lineage>
</organism>
<name>A0ABV8C4N5_9PSEU</name>
<reference evidence="4" key="1">
    <citation type="journal article" date="2019" name="Int. J. Syst. Evol. Microbiol.">
        <title>The Global Catalogue of Microorganisms (GCM) 10K type strain sequencing project: providing services to taxonomists for standard genome sequencing and annotation.</title>
        <authorList>
            <consortium name="The Broad Institute Genomics Platform"/>
            <consortium name="The Broad Institute Genome Sequencing Center for Infectious Disease"/>
            <person name="Wu L."/>
            <person name="Ma J."/>
        </authorList>
    </citation>
    <scope>NUCLEOTIDE SEQUENCE [LARGE SCALE GENOMIC DNA]</scope>
    <source>
        <strain evidence="4">CGMCC 4.7405</strain>
    </source>
</reference>
<keyword evidence="2" id="KW-0472">Membrane</keyword>
<comment type="caution">
    <text evidence="3">The sequence shown here is derived from an EMBL/GenBank/DDBJ whole genome shotgun (WGS) entry which is preliminary data.</text>
</comment>
<sequence>MGAGFTTLGGTTTEGSRGMRRTKDRLAQYTAFALVAVVATTLVLLALSL</sequence>
<proteinExistence type="predicted"/>
<dbReference type="EMBL" id="JBHRZI010000031">
    <property type="protein sequence ID" value="MFC3897017.1"/>
    <property type="molecule type" value="Genomic_DNA"/>
</dbReference>
<protein>
    <recommendedName>
        <fullName evidence="5">Protein-export membrane protein SecG</fullName>
    </recommendedName>
</protein>
<evidence type="ECO:0000256" key="2">
    <source>
        <dbReference type="SAM" id="Phobius"/>
    </source>
</evidence>
<keyword evidence="2" id="KW-0812">Transmembrane</keyword>
<evidence type="ECO:0000313" key="3">
    <source>
        <dbReference type="EMBL" id="MFC3897017.1"/>
    </source>
</evidence>
<feature type="compositionally biased region" description="Low complexity" evidence="1">
    <location>
        <begin position="1"/>
        <end position="15"/>
    </location>
</feature>
<evidence type="ECO:0000256" key="1">
    <source>
        <dbReference type="SAM" id="MobiDB-lite"/>
    </source>
</evidence>
<evidence type="ECO:0008006" key="5">
    <source>
        <dbReference type="Google" id="ProtNLM"/>
    </source>
</evidence>
<evidence type="ECO:0000313" key="4">
    <source>
        <dbReference type="Proteomes" id="UP001595690"/>
    </source>
</evidence>
<accession>A0ABV8C4N5</accession>
<keyword evidence="4" id="KW-1185">Reference proteome</keyword>
<feature type="region of interest" description="Disordered" evidence="1">
    <location>
        <begin position="1"/>
        <end position="20"/>
    </location>
</feature>
<dbReference type="Proteomes" id="UP001595690">
    <property type="component" value="Unassembled WGS sequence"/>
</dbReference>
<dbReference type="RefSeq" id="WP_382378494.1">
    <property type="nucleotide sequence ID" value="NZ_JBHRZI010000031.1"/>
</dbReference>
<feature type="transmembrane region" description="Helical" evidence="2">
    <location>
        <begin position="26"/>
        <end position="47"/>
    </location>
</feature>